<keyword evidence="1" id="KW-0812">Transmembrane</keyword>
<keyword evidence="1" id="KW-1133">Transmembrane helix</keyword>
<proteinExistence type="predicted"/>
<accession>A0A6C0K2R1</accession>
<sequence length="282" mass="30658">MDSGASSGGASNMVFVASVFVILAIALYYFYKWLNGSDEQKDMVIYTSPDSGLPGKSDKVVRFGTTNSDIPPLYEGGEYSVSTWVYITNWGVNKGYNKPFLTLTGGSGQGGYATMIMYLGQNVNKLGIRVSTEDNKLTSAKLEHIRPVTGNGYGVSPYTDAAGDFKKCDIESIDMQRWVNITAVLNGRTLDVYIDGKMTRSCVLNGMFKVDGDSPELMLGGPYGFGGIIGQTVAANFAYSPDRVYKIYQNGPLDTSILSKIIGIFNPAQYSFSIKRNGQEIV</sequence>
<evidence type="ECO:0008006" key="3">
    <source>
        <dbReference type="Google" id="ProtNLM"/>
    </source>
</evidence>
<organism evidence="2">
    <name type="scientific">viral metagenome</name>
    <dbReference type="NCBI Taxonomy" id="1070528"/>
    <lineage>
        <taxon>unclassified sequences</taxon>
        <taxon>metagenomes</taxon>
        <taxon>organismal metagenomes</taxon>
    </lineage>
</organism>
<feature type="transmembrane region" description="Helical" evidence="1">
    <location>
        <begin position="12"/>
        <end position="31"/>
    </location>
</feature>
<dbReference type="InterPro" id="IPR013320">
    <property type="entry name" value="ConA-like_dom_sf"/>
</dbReference>
<evidence type="ECO:0000313" key="2">
    <source>
        <dbReference type="EMBL" id="QHU12332.1"/>
    </source>
</evidence>
<protein>
    <recommendedName>
        <fullName evidence="3">Lectin/glucanase superfamily protein</fullName>
    </recommendedName>
</protein>
<dbReference type="AlphaFoldDB" id="A0A6C0K2R1"/>
<keyword evidence="1" id="KW-0472">Membrane</keyword>
<dbReference type="SUPFAM" id="SSF49899">
    <property type="entry name" value="Concanavalin A-like lectins/glucanases"/>
    <property type="match status" value="1"/>
</dbReference>
<name>A0A6C0K2R1_9ZZZZ</name>
<reference evidence="2" key="1">
    <citation type="journal article" date="2020" name="Nature">
        <title>Giant virus diversity and host interactions through global metagenomics.</title>
        <authorList>
            <person name="Schulz F."/>
            <person name="Roux S."/>
            <person name="Paez-Espino D."/>
            <person name="Jungbluth S."/>
            <person name="Walsh D.A."/>
            <person name="Denef V.J."/>
            <person name="McMahon K.D."/>
            <person name="Konstantinidis K.T."/>
            <person name="Eloe-Fadrosh E.A."/>
            <person name="Kyrpides N.C."/>
            <person name="Woyke T."/>
        </authorList>
    </citation>
    <scope>NUCLEOTIDE SEQUENCE</scope>
    <source>
        <strain evidence="2">GVMAG-S-1101171-110</strain>
    </source>
</reference>
<dbReference type="Gene3D" id="2.60.120.200">
    <property type="match status" value="1"/>
</dbReference>
<dbReference type="EMBL" id="MN740798">
    <property type="protein sequence ID" value="QHU12332.1"/>
    <property type="molecule type" value="Genomic_DNA"/>
</dbReference>
<evidence type="ECO:0000256" key="1">
    <source>
        <dbReference type="SAM" id="Phobius"/>
    </source>
</evidence>